<reference evidence="1 2" key="1">
    <citation type="journal article" date="2018" name="PLoS ONE">
        <title>The draft genome of Kipferlia bialata reveals reductive genome evolution in fornicate parasites.</title>
        <authorList>
            <person name="Tanifuji G."/>
            <person name="Takabayashi S."/>
            <person name="Kume K."/>
            <person name="Takagi M."/>
            <person name="Nakayama T."/>
            <person name="Kamikawa R."/>
            <person name="Inagaki Y."/>
            <person name="Hashimoto T."/>
        </authorList>
    </citation>
    <scope>NUCLEOTIDE SEQUENCE [LARGE SCALE GENOMIC DNA]</scope>
    <source>
        <strain evidence="1">NY0173</strain>
    </source>
</reference>
<dbReference type="PANTHER" id="PTHR45943">
    <property type="entry name" value="E3 UBIQUITIN-PROTEIN LIGASE MYCBP2"/>
    <property type="match status" value="1"/>
</dbReference>
<name>A0A9K3CW53_9EUKA</name>
<dbReference type="GO" id="GO:0061630">
    <property type="term" value="F:ubiquitin protein ligase activity"/>
    <property type="evidence" value="ECO:0007669"/>
    <property type="project" value="TreeGrafter"/>
</dbReference>
<proteinExistence type="predicted"/>
<accession>A0A9K3CW53</accession>
<organism evidence="1 2">
    <name type="scientific">Kipferlia bialata</name>
    <dbReference type="NCBI Taxonomy" id="797122"/>
    <lineage>
        <taxon>Eukaryota</taxon>
        <taxon>Metamonada</taxon>
        <taxon>Carpediemonas-like organisms</taxon>
        <taxon>Kipferlia</taxon>
    </lineage>
</organism>
<dbReference type="Proteomes" id="UP000265618">
    <property type="component" value="Unassembled WGS sequence"/>
</dbReference>
<gene>
    <name evidence="1" type="ORF">KIPB_004551</name>
</gene>
<protein>
    <submittedName>
        <fullName evidence="1">Uncharacterized protein</fullName>
    </submittedName>
</protein>
<keyword evidence="2" id="KW-1185">Reference proteome</keyword>
<sequence>MMEPLVQLRERVHTLATRRLHADGVTTSSTEEAIERYAFFQCHTCSIPYYGGLKQCQDGLHEYSQDELLCHKCKGANSIQTHPDTCPIHGKDYIEWKCTFCCCTATYFCGSALQYYCDECHQHSGQVSSACSNGTLPPCPAGPNLTRLSG</sequence>
<comment type="caution">
    <text evidence="1">The sequence shown here is derived from an EMBL/GenBank/DDBJ whole genome shotgun (WGS) entry which is preliminary data.</text>
</comment>
<dbReference type="PANTHER" id="PTHR45943:SF2">
    <property type="entry name" value="RING-TYPE DOMAIN-CONTAINING PROTEIN"/>
    <property type="match status" value="1"/>
</dbReference>
<dbReference type="GO" id="GO:0005886">
    <property type="term" value="C:plasma membrane"/>
    <property type="evidence" value="ECO:0007669"/>
    <property type="project" value="TreeGrafter"/>
</dbReference>
<evidence type="ECO:0000313" key="2">
    <source>
        <dbReference type="Proteomes" id="UP000265618"/>
    </source>
</evidence>
<dbReference type="GO" id="GO:0005634">
    <property type="term" value="C:nucleus"/>
    <property type="evidence" value="ECO:0007669"/>
    <property type="project" value="TreeGrafter"/>
</dbReference>
<dbReference type="OrthoDB" id="6050183at2759"/>
<evidence type="ECO:0000313" key="1">
    <source>
        <dbReference type="EMBL" id="GIQ83260.1"/>
    </source>
</evidence>
<dbReference type="AlphaFoldDB" id="A0A9K3CW53"/>
<dbReference type="EMBL" id="BDIP01000980">
    <property type="protein sequence ID" value="GIQ83260.1"/>
    <property type="molecule type" value="Genomic_DNA"/>
</dbReference>